<evidence type="ECO:0000313" key="9">
    <source>
        <dbReference type="Proteomes" id="UP000264800"/>
    </source>
</evidence>
<accession>A0A3Q3A6G2</accession>
<evidence type="ECO:0000256" key="2">
    <source>
        <dbReference type="ARBA" id="ARBA00006314"/>
    </source>
</evidence>
<keyword evidence="6 7" id="KW-0472">Membrane</keyword>
<reference evidence="8" key="2">
    <citation type="submission" date="2025-09" db="UniProtKB">
        <authorList>
            <consortium name="Ensembl"/>
        </authorList>
    </citation>
    <scope>IDENTIFICATION</scope>
</reference>
<keyword evidence="5 7" id="KW-1133">Transmembrane helix</keyword>
<protein>
    <recommendedName>
        <fullName evidence="3">Transmembrane protein 192</fullName>
    </recommendedName>
</protein>
<evidence type="ECO:0000256" key="5">
    <source>
        <dbReference type="ARBA" id="ARBA00022989"/>
    </source>
</evidence>
<dbReference type="Proteomes" id="UP000264800">
    <property type="component" value="Unplaced"/>
</dbReference>
<sequence length="259" mass="29039">MDSKGPSINAAGEMTLSTEEDSLVDGPLISADALHSAIRREFQTLPTSCPAGLLSLLHVLYVVLSTCVALLCELKYGQEEMCASVLRHVHGDSAIVFGKVFLWFLLLLFSIWTQHHHTRLRRRGYLRFYRQMQGLKQLLIIVHSTGNVLLLTLLAVKLAQKVHIYLLLSILGLELLLAVSFLVYYTVKVMQFNKERAAPDVSQEELSHSASFPTSLTETGFRGPTSLEEVAEKQADLIEYLKQHNSLLSKRLLNLTAQH</sequence>
<dbReference type="Ensembl" id="ENSKMAT00000006572.1">
    <property type="protein sequence ID" value="ENSKMAP00000006464.1"/>
    <property type="gene ID" value="ENSKMAG00000004911.1"/>
</dbReference>
<evidence type="ECO:0000256" key="3">
    <source>
        <dbReference type="ARBA" id="ARBA00014635"/>
    </source>
</evidence>
<dbReference type="RefSeq" id="XP_017264504.1">
    <property type="nucleotide sequence ID" value="XM_017409015.3"/>
</dbReference>
<evidence type="ECO:0000313" key="8">
    <source>
        <dbReference type="Ensembl" id="ENSKMAP00000006464.1"/>
    </source>
</evidence>
<feature type="transmembrane region" description="Helical" evidence="7">
    <location>
        <begin position="162"/>
        <end position="187"/>
    </location>
</feature>
<dbReference type="OrthoDB" id="6277625at2759"/>
<comment type="similarity">
    <text evidence="2">Belongs to the TMEM192 family.</text>
</comment>
<dbReference type="GeneID" id="108231718"/>
<dbReference type="CTD" id="201931"/>
<dbReference type="OMA" id="HGCYIDK"/>
<dbReference type="PANTHER" id="PTHR31592">
    <property type="entry name" value="TRANSMEMBRANE PROTEIN 192"/>
    <property type="match status" value="1"/>
</dbReference>
<dbReference type="GO" id="GO:0005770">
    <property type="term" value="C:late endosome"/>
    <property type="evidence" value="ECO:0007669"/>
    <property type="project" value="TreeGrafter"/>
</dbReference>
<dbReference type="GO" id="GO:0005765">
    <property type="term" value="C:lysosomal membrane"/>
    <property type="evidence" value="ECO:0007669"/>
    <property type="project" value="TreeGrafter"/>
</dbReference>
<dbReference type="PANTHER" id="PTHR31592:SF1">
    <property type="entry name" value="TRANSMEMBRANE PROTEIN 192"/>
    <property type="match status" value="1"/>
</dbReference>
<proteinExistence type="inferred from homology"/>
<dbReference type="KEGG" id="kmr:108231718"/>
<name>A0A3Q3A6G2_KRYMA</name>
<organism evidence="8 9">
    <name type="scientific">Kryptolebias marmoratus</name>
    <name type="common">Mangrove killifish</name>
    <name type="synonym">Rivulus marmoratus</name>
    <dbReference type="NCBI Taxonomy" id="37003"/>
    <lineage>
        <taxon>Eukaryota</taxon>
        <taxon>Metazoa</taxon>
        <taxon>Chordata</taxon>
        <taxon>Craniata</taxon>
        <taxon>Vertebrata</taxon>
        <taxon>Euteleostomi</taxon>
        <taxon>Actinopterygii</taxon>
        <taxon>Neopterygii</taxon>
        <taxon>Teleostei</taxon>
        <taxon>Neoteleostei</taxon>
        <taxon>Acanthomorphata</taxon>
        <taxon>Ovalentaria</taxon>
        <taxon>Atherinomorphae</taxon>
        <taxon>Cyprinodontiformes</taxon>
        <taxon>Rivulidae</taxon>
        <taxon>Kryptolebias</taxon>
    </lineage>
</organism>
<reference evidence="8" key="1">
    <citation type="submission" date="2025-08" db="UniProtKB">
        <authorList>
            <consortium name="Ensembl"/>
        </authorList>
    </citation>
    <scope>IDENTIFICATION</scope>
</reference>
<feature type="transmembrane region" description="Helical" evidence="7">
    <location>
        <begin position="134"/>
        <end position="156"/>
    </location>
</feature>
<dbReference type="InterPro" id="IPR029399">
    <property type="entry name" value="TMEM192"/>
</dbReference>
<feature type="transmembrane region" description="Helical" evidence="7">
    <location>
        <begin position="94"/>
        <end position="113"/>
    </location>
</feature>
<keyword evidence="4 7" id="KW-0812">Transmembrane</keyword>
<evidence type="ECO:0000256" key="7">
    <source>
        <dbReference type="SAM" id="Phobius"/>
    </source>
</evidence>
<feature type="transmembrane region" description="Helical" evidence="7">
    <location>
        <begin position="49"/>
        <end position="71"/>
    </location>
</feature>
<comment type="subcellular location">
    <subcellularLocation>
        <location evidence="1">Membrane</location>
        <topology evidence="1">Multi-pass membrane protein</topology>
    </subcellularLocation>
</comment>
<keyword evidence="9" id="KW-1185">Reference proteome</keyword>
<evidence type="ECO:0000256" key="4">
    <source>
        <dbReference type="ARBA" id="ARBA00022692"/>
    </source>
</evidence>
<evidence type="ECO:0000256" key="1">
    <source>
        <dbReference type="ARBA" id="ARBA00004141"/>
    </source>
</evidence>
<evidence type="ECO:0000256" key="6">
    <source>
        <dbReference type="ARBA" id="ARBA00023136"/>
    </source>
</evidence>
<dbReference type="STRING" id="37003.ENSKMAP00000006464"/>
<dbReference type="Pfam" id="PF14802">
    <property type="entry name" value="TMEM192"/>
    <property type="match status" value="1"/>
</dbReference>
<dbReference type="GeneTree" id="ENSGT00390000013749"/>
<dbReference type="AlphaFoldDB" id="A0A3Q3A6G2"/>